<dbReference type="Gene3D" id="2.10.70.10">
    <property type="entry name" value="Complement Module, domain 1"/>
    <property type="match status" value="1"/>
</dbReference>
<comment type="caution">
    <text evidence="4">The sequence shown here is derived from an EMBL/GenBank/DDBJ whole genome shotgun (WGS) entry which is preliminary data.</text>
</comment>
<evidence type="ECO:0000313" key="5">
    <source>
        <dbReference type="Proteomes" id="UP001152320"/>
    </source>
</evidence>
<gene>
    <name evidence="4" type="ORF">HOLleu_29011</name>
</gene>
<reference evidence="4" key="1">
    <citation type="submission" date="2021-10" db="EMBL/GenBank/DDBJ databases">
        <title>Tropical sea cucumber genome reveals ecological adaptation and Cuvierian tubules defense mechanism.</title>
        <authorList>
            <person name="Chen T."/>
        </authorList>
    </citation>
    <scope>NUCLEOTIDE SEQUENCE</scope>
    <source>
        <strain evidence="4">Nanhai2018</strain>
        <tissue evidence="4">Muscle</tissue>
    </source>
</reference>
<comment type="caution">
    <text evidence="2">Lacks conserved residue(s) required for the propagation of feature annotation.</text>
</comment>
<proteinExistence type="predicted"/>
<evidence type="ECO:0000259" key="3">
    <source>
        <dbReference type="PROSITE" id="PS50923"/>
    </source>
</evidence>
<keyword evidence="1 2" id="KW-1015">Disulfide bond</keyword>
<accession>A0A9Q1H100</accession>
<feature type="domain" description="Sushi" evidence="3">
    <location>
        <begin position="9"/>
        <end position="71"/>
    </location>
</feature>
<dbReference type="SUPFAM" id="SSF57535">
    <property type="entry name" value="Complement control module/SCR domain"/>
    <property type="match status" value="1"/>
</dbReference>
<sequence length="109" mass="12031">MNVLHCCTDPCYPDAGPNSIVQDLNGDPVTVIKDGDFVVYSCPEGYTESGTNHVLCTDGNWVAHIPFKCLAKIDAEKMHIHLMGKQKKDRHLPDPRVAVEHPHKTAALL</sequence>
<evidence type="ECO:0000256" key="1">
    <source>
        <dbReference type="ARBA" id="ARBA00023157"/>
    </source>
</evidence>
<dbReference type="InterPro" id="IPR035976">
    <property type="entry name" value="Sushi/SCR/CCP_sf"/>
</dbReference>
<feature type="disulfide bond" evidence="2">
    <location>
        <begin position="42"/>
        <end position="69"/>
    </location>
</feature>
<protein>
    <recommendedName>
        <fullName evidence="3">Sushi domain-containing protein</fullName>
    </recommendedName>
</protein>
<dbReference type="Proteomes" id="UP001152320">
    <property type="component" value="Chromosome 14"/>
</dbReference>
<evidence type="ECO:0000313" key="4">
    <source>
        <dbReference type="EMBL" id="KAJ8029579.1"/>
    </source>
</evidence>
<dbReference type="Pfam" id="PF00084">
    <property type="entry name" value="Sushi"/>
    <property type="match status" value="1"/>
</dbReference>
<dbReference type="OrthoDB" id="5804959at2759"/>
<keyword evidence="2" id="KW-0768">Sushi</keyword>
<dbReference type="PROSITE" id="PS50923">
    <property type="entry name" value="SUSHI"/>
    <property type="match status" value="1"/>
</dbReference>
<organism evidence="4 5">
    <name type="scientific">Holothuria leucospilota</name>
    <name type="common">Black long sea cucumber</name>
    <name type="synonym">Mertensiothuria leucospilota</name>
    <dbReference type="NCBI Taxonomy" id="206669"/>
    <lineage>
        <taxon>Eukaryota</taxon>
        <taxon>Metazoa</taxon>
        <taxon>Echinodermata</taxon>
        <taxon>Eleutherozoa</taxon>
        <taxon>Echinozoa</taxon>
        <taxon>Holothuroidea</taxon>
        <taxon>Aspidochirotacea</taxon>
        <taxon>Aspidochirotida</taxon>
        <taxon>Holothuriidae</taxon>
        <taxon>Holothuria</taxon>
    </lineage>
</organism>
<name>A0A9Q1H100_HOLLE</name>
<keyword evidence="5" id="KW-1185">Reference proteome</keyword>
<dbReference type="AlphaFoldDB" id="A0A9Q1H100"/>
<dbReference type="InterPro" id="IPR000436">
    <property type="entry name" value="Sushi_SCR_CCP_dom"/>
</dbReference>
<evidence type="ECO:0000256" key="2">
    <source>
        <dbReference type="PROSITE-ProRule" id="PRU00302"/>
    </source>
</evidence>
<dbReference type="EMBL" id="JAIZAY010000014">
    <property type="protein sequence ID" value="KAJ8029579.1"/>
    <property type="molecule type" value="Genomic_DNA"/>
</dbReference>
<dbReference type="CDD" id="cd00033">
    <property type="entry name" value="CCP"/>
    <property type="match status" value="1"/>
</dbReference>